<name>A0A1G4ARF1_9PEZI</name>
<organism evidence="2 3">
    <name type="scientific">Colletotrichum orchidophilum</name>
    <dbReference type="NCBI Taxonomy" id="1209926"/>
    <lineage>
        <taxon>Eukaryota</taxon>
        <taxon>Fungi</taxon>
        <taxon>Dikarya</taxon>
        <taxon>Ascomycota</taxon>
        <taxon>Pezizomycotina</taxon>
        <taxon>Sordariomycetes</taxon>
        <taxon>Hypocreomycetidae</taxon>
        <taxon>Glomerellales</taxon>
        <taxon>Glomerellaceae</taxon>
        <taxon>Colletotrichum</taxon>
    </lineage>
</organism>
<sequence length="72" mass="7614">MEPQDAAADQTTVPLSLPSLRAACLCLPCRRKPQAQDDGRVARKTDDLAESFAAPGSMGKVEEDGEAEPEAT</sequence>
<feature type="compositionally biased region" description="Acidic residues" evidence="1">
    <location>
        <begin position="63"/>
        <end position="72"/>
    </location>
</feature>
<dbReference type="EMBL" id="MJBS01000171">
    <property type="protein sequence ID" value="OHE91754.1"/>
    <property type="molecule type" value="Genomic_DNA"/>
</dbReference>
<keyword evidence="3" id="KW-1185">Reference proteome</keyword>
<protein>
    <submittedName>
        <fullName evidence="2">Uncharacterized protein</fullName>
    </submittedName>
</protein>
<proteinExistence type="predicted"/>
<dbReference type="Proteomes" id="UP000176998">
    <property type="component" value="Unassembled WGS sequence"/>
</dbReference>
<evidence type="ECO:0000313" key="2">
    <source>
        <dbReference type="EMBL" id="OHE91754.1"/>
    </source>
</evidence>
<evidence type="ECO:0000313" key="3">
    <source>
        <dbReference type="Proteomes" id="UP000176998"/>
    </source>
</evidence>
<evidence type="ECO:0000256" key="1">
    <source>
        <dbReference type="SAM" id="MobiDB-lite"/>
    </source>
</evidence>
<dbReference type="AlphaFoldDB" id="A0A1G4ARF1"/>
<gene>
    <name evidence="2" type="ORF">CORC01_12928</name>
</gene>
<dbReference type="RefSeq" id="XP_022468926.1">
    <property type="nucleotide sequence ID" value="XM_022624546.1"/>
</dbReference>
<comment type="caution">
    <text evidence="2">The sequence shown here is derived from an EMBL/GenBank/DDBJ whole genome shotgun (WGS) entry which is preliminary data.</text>
</comment>
<accession>A0A1G4ARF1</accession>
<dbReference type="GeneID" id="34566056"/>
<feature type="region of interest" description="Disordered" evidence="1">
    <location>
        <begin position="33"/>
        <end position="72"/>
    </location>
</feature>
<reference evidence="2 3" key="1">
    <citation type="submission" date="2016-09" db="EMBL/GenBank/DDBJ databases">
        <authorList>
            <person name="Capua I."/>
            <person name="De Benedictis P."/>
            <person name="Joannis T."/>
            <person name="Lombin L.H."/>
            <person name="Cattoli G."/>
        </authorList>
    </citation>
    <scope>NUCLEOTIDE SEQUENCE [LARGE SCALE GENOMIC DNA]</scope>
    <source>
        <strain evidence="2 3">IMI 309357</strain>
    </source>
</reference>
<feature type="compositionally biased region" description="Basic and acidic residues" evidence="1">
    <location>
        <begin position="34"/>
        <end position="47"/>
    </location>
</feature>